<dbReference type="Pfam" id="PF08386">
    <property type="entry name" value="Abhydrolase_4"/>
    <property type="match status" value="1"/>
</dbReference>
<name>A0ABN1G2U0_9ACTN</name>
<feature type="signal peptide" evidence="4">
    <location>
        <begin position="1"/>
        <end position="22"/>
    </location>
</feature>
<gene>
    <name evidence="6" type="ORF">GCM10009547_00290</name>
</gene>
<proteinExistence type="inferred from homology"/>
<evidence type="ECO:0000256" key="3">
    <source>
        <dbReference type="ARBA" id="ARBA00022801"/>
    </source>
</evidence>
<evidence type="ECO:0000259" key="5">
    <source>
        <dbReference type="Pfam" id="PF08386"/>
    </source>
</evidence>
<feature type="chain" id="PRO_5045468907" evidence="4">
    <location>
        <begin position="23"/>
        <end position="519"/>
    </location>
</feature>
<dbReference type="PANTHER" id="PTHR43248">
    <property type="entry name" value="2-SUCCINYL-6-HYDROXY-2,4-CYCLOHEXADIENE-1-CARBOXYLATE SYNTHASE"/>
    <property type="match status" value="1"/>
</dbReference>
<keyword evidence="7" id="KW-1185">Reference proteome</keyword>
<dbReference type="GO" id="GO:0016787">
    <property type="term" value="F:hydrolase activity"/>
    <property type="evidence" value="ECO:0007669"/>
    <property type="project" value="UniProtKB-KW"/>
</dbReference>
<dbReference type="PANTHER" id="PTHR43248:SF29">
    <property type="entry name" value="TRIPEPTIDYL AMINOPEPTIDASE"/>
    <property type="match status" value="1"/>
</dbReference>
<evidence type="ECO:0000313" key="7">
    <source>
        <dbReference type="Proteomes" id="UP001500957"/>
    </source>
</evidence>
<dbReference type="InterPro" id="IPR051601">
    <property type="entry name" value="Serine_prot/Carboxylest_S33"/>
</dbReference>
<dbReference type="EMBL" id="BAAAHE010000001">
    <property type="protein sequence ID" value="GAA0602803.1"/>
    <property type="molecule type" value="Genomic_DNA"/>
</dbReference>
<evidence type="ECO:0000256" key="1">
    <source>
        <dbReference type="ARBA" id="ARBA00010088"/>
    </source>
</evidence>
<keyword evidence="3 6" id="KW-0378">Hydrolase</keyword>
<comment type="caution">
    <text evidence="6">The sequence shown here is derived from an EMBL/GenBank/DDBJ whole genome shotgun (WGS) entry which is preliminary data.</text>
</comment>
<dbReference type="PROSITE" id="PS51257">
    <property type="entry name" value="PROKAR_LIPOPROTEIN"/>
    <property type="match status" value="1"/>
</dbReference>
<reference evidence="6 7" key="1">
    <citation type="journal article" date="2019" name="Int. J. Syst. Evol. Microbiol.">
        <title>The Global Catalogue of Microorganisms (GCM) 10K type strain sequencing project: providing services to taxonomists for standard genome sequencing and annotation.</title>
        <authorList>
            <consortium name="The Broad Institute Genomics Platform"/>
            <consortium name="The Broad Institute Genome Sequencing Center for Infectious Disease"/>
            <person name="Wu L."/>
            <person name="Ma J."/>
        </authorList>
    </citation>
    <scope>NUCLEOTIDE SEQUENCE [LARGE SCALE GENOMIC DNA]</scope>
    <source>
        <strain evidence="6 7">JCM 10671</strain>
    </source>
</reference>
<dbReference type="SUPFAM" id="SSF53474">
    <property type="entry name" value="alpha/beta-Hydrolases"/>
    <property type="match status" value="1"/>
</dbReference>
<accession>A0ABN1G2U0</accession>
<keyword evidence="2 4" id="KW-0732">Signal</keyword>
<evidence type="ECO:0000313" key="6">
    <source>
        <dbReference type="EMBL" id="GAA0602803.1"/>
    </source>
</evidence>
<protein>
    <submittedName>
        <fullName evidence="6">Alpha/beta hydrolase</fullName>
    </submittedName>
</protein>
<evidence type="ECO:0000256" key="4">
    <source>
        <dbReference type="SAM" id="SignalP"/>
    </source>
</evidence>
<comment type="similarity">
    <text evidence="1">Belongs to the peptidase S33 family.</text>
</comment>
<dbReference type="InterPro" id="IPR013595">
    <property type="entry name" value="Pept_S33_TAP-like_C"/>
</dbReference>
<dbReference type="Proteomes" id="UP001500957">
    <property type="component" value="Unassembled WGS sequence"/>
</dbReference>
<dbReference type="InterPro" id="IPR029058">
    <property type="entry name" value="AB_hydrolase_fold"/>
</dbReference>
<dbReference type="RefSeq" id="WP_344600309.1">
    <property type="nucleotide sequence ID" value="NZ_BAAAHE010000001.1"/>
</dbReference>
<evidence type="ECO:0000256" key="2">
    <source>
        <dbReference type="ARBA" id="ARBA00022729"/>
    </source>
</evidence>
<feature type="domain" description="Peptidase S33 tripeptidyl aminopeptidase-like C-terminal" evidence="5">
    <location>
        <begin position="416"/>
        <end position="518"/>
    </location>
</feature>
<organism evidence="6 7">
    <name type="scientific">Sporichthya brevicatena</name>
    <dbReference type="NCBI Taxonomy" id="171442"/>
    <lineage>
        <taxon>Bacteria</taxon>
        <taxon>Bacillati</taxon>
        <taxon>Actinomycetota</taxon>
        <taxon>Actinomycetes</taxon>
        <taxon>Sporichthyales</taxon>
        <taxon>Sporichthyaceae</taxon>
        <taxon>Sporichthya</taxon>
    </lineage>
</organism>
<sequence>MTNRRGIRVRAAAGIAVLSLVAAGCSGGGDRLPSASPAPAPTAAADGTPVPTPAPAALAKFYDQKLSWSACGGGFQCTKVKVPIDYEKPAGATLNLSVTRLRTNGKRLGSLLLNPGGPGASGVGYLQAAYRGITEPVRANYDLVSFDPRGVGKSKPIDCVTDSQLDEFLSADVTMDNANDVAAWDRIAKRFAAGCKQRTGPLLGKVDTDNVARDLDVLRGVLGDEKLHYLGYSYGTYIGARYAELFPANVGRMVLDGAIDPALSAVDLSLAQAKGFQIAWEAFVADCLKDKKDCQIGSKRGEIETRLRGMLAAADSKPLRSRSGRPVPEAMATLGVVSALYSTQRWEFLRAALLAAYNGDGTGLLYLADAYLQRNDRGGFPDNSNEAIYAVNCLDRPFTGTPEQIQAEVPRFREASPLFGEFIAWSLLPCTYWPVQPAQEPGPVTGAGAAPIVVIGTTRDPATPYEWAKVLAEQLESGIFVSHDGDGHTVYGDDNRCINRLVEDYLVNGEAPRDGVECD</sequence>
<dbReference type="Gene3D" id="3.40.50.1820">
    <property type="entry name" value="alpha/beta hydrolase"/>
    <property type="match status" value="1"/>
</dbReference>